<dbReference type="Gene3D" id="3.40.50.300">
    <property type="entry name" value="P-loop containing nucleotide triphosphate hydrolases"/>
    <property type="match status" value="1"/>
</dbReference>
<sequence length="295" mass="31841">MRSMRLLVAGDKSHAGKSTVSLGLLIALLEAGFLPSELAYIKPATQCVSSTLAARFCEDVGIACEHIGPVVFHKGYTRRVLDERAAPPRAESDASPPPRDDLTSRCAEAVDRISRGKRLTVIDGVGYPSVGSIVGCSSADIAVACRAPVLLVGKPGVGDAVDSFNLCASYFEARRVPVLGAIFNKLPVAGYYGLEQCDEYIRKYMRTARPRQRVYGLLPSSEELAGLAGEEACGFAYQPPEARPSAGPLSEADRAFIAHLSKLFRDHVDTASLTSDLERALEHPEQWSREETLYA</sequence>
<protein>
    <recommendedName>
        <fullName evidence="6">DRTGG domain-containing protein</fullName>
    </recommendedName>
</protein>
<name>A0AB34J5H3_PRYPA</name>
<dbReference type="EMBL" id="JBGBPQ010000013">
    <property type="protein sequence ID" value="KAL1512062.1"/>
    <property type="molecule type" value="Genomic_DNA"/>
</dbReference>
<evidence type="ECO:0000313" key="4">
    <source>
        <dbReference type="EMBL" id="KAL1512065.1"/>
    </source>
</evidence>
<keyword evidence="1" id="KW-0315">Glutamine amidotransferase</keyword>
<dbReference type="SUPFAM" id="SSF52540">
    <property type="entry name" value="P-loop containing nucleoside triphosphate hydrolases"/>
    <property type="match status" value="1"/>
</dbReference>
<accession>A0AB34J5H3</accession>
<reference evidence="4 5" key="1">
    <citation type="journal article" date="2024" name="Science">
        <title>Giant polyketide synthase enzymes in the biosynthesis of giant marine polyether toxins.</title>
        <authorList>
            <person name="Fallon T.R."/>
            <person name="Shende V.V."/>
            <person name="Wierzbicki I.H."/>
            <person name="Pendleton A.L."/>
            <person name="Watervoot N.F."/>
            <person name="Auber R.P."/>
            <person name="Gonzalez D.J."/>
            <person name="Wisecaver J.H."/>
            <person name="Moore B.S."/>
        </authorList>
    </citation>
    <scope>NUCLEOTIDE SEQUENCE [LARGE SCALE GENOMIC DNA]</scope>
    <source>
        <strain evidence="4 5">12B1</strain>
    </source>
</reference>
<dbReference type="PANTHER" id="PTHR21343:SF10">
    <property type="entry name" value="DRTGG DOMAIN-CONTAINING PROTEIN"/>
    <property type="match status" value="1"/>
</dbReference>
<dbReference type="PANTHER" id="PTHR21343">
    <property type="entry name" value="DETHIOBIOTIN SYNTHETASE"/>
    <property type="match status" value="1"/>
</dbReference>
<feature type="region of interest" description="Disordered" evidence="2">
    <location>
        <begin position="84"/>
        <end position="103"/>
    </location>
</feature>
<evidence type="ECO:0000256" key="2">
    <source>
        <dbReference type="SAM" id="MobiDB-lite"/>
    </source>
</evidence>
<comment type="caution">
    <text evidence="4">The sequence shown here is derived from an EMBL/GenBank/DDBJ whole genome shotgun (WGS) entry which is preliminary data.</text>
</comment>
<organism evidence="4 5">
    <name type="scientific">Prymnesium parvum</name>
    <name type="common">Toxic golden alga</name>
    <dbReference type="NCBI Taxonomy" id="97485"/>
    <lineage>
        <taxon>Eukaryota</taxon>
        <taxon>Haptista</taxon>
        <taxon>Haptophyta</taxon>
        <taxon>Prymnesiophyceae</taxon>
        <taxon>Prymnesiales</taxon>
        <taxon>Prymnesiaceae</taxon>
        <taxon>Prymnesium</taxon>
    </lineage>
</organism>
<gene>
    <name evidence="3" type="ORF">AB1Y20_005335</name>
    <name evidence="4" type="ORF">AB1Y20_005338</name>
</gene>
<dbReference type="AlphaFoldDB" id="A0AB34J5H3"/>
<keyword evidence="5" id="KW-1185">Reference proteome</keyword>
<proteinExistence type="predicted"/>
<evidence type="ECO:0000313" key="3">
    <source>
        <dbReference type="EMBL" id="KAL1512062.1"/>
    </source>
</evidence>
<dbReference type="CDD" id="cd03109">
    <property type="entry name" value="DTBS"/>
    <property type="match status" value="1"/>
</dbReference>
<dbReference type="InterPro" id="IPR027417">
    <property type="entry name" value="P-loop_NTPase"/>
</dbReference>
<evidence type="ECO:0008006" key="6">
    <source>
        <dbReference type="Google" id="ProtNLM"/>
    </source>
</evidence>
<dbReference type="Proteomes" id="UP001515480">
    <property type="component" value="Unassembled WGS sequence"/>
</dbReference>
<evidence type="ECO:0000313" key="5">
    <source>
        <dbReference type="Proteomes" id="UP001515480"/>
    </source>
</evidence>
<dbReference type="Pfam" id="PF13500">
    <property type="entry name" value="AAA_26"/>
    <property type="match status" value="1"/>
</dbReference>
<evidence type="ECO:0000256" key="1">
    <source>
        <dbReference type="ARBA" id="ARBA00022962"/>
    </source>
</evidence>
<dbReference type="EMBL" id="JBGBPQ010000013">
    <property type="protein sequence ID" value="KAL1512065.1"/>
    <property type="molecule type" value="Genomic_DNA"/>
</dbReference>